<sequence>MSRQGSHGEAGSIAQEVVSSRSSTLSSSHPLTINAELNMIGILVTGVRTRRMTEIISAVERKLSNVLQTDSIRKAEFCMAQAIVYREIWQLDLGLEKAKAVNACLARQHVDEKDNLRLSIYGLEATIHHAS</sequence>
<name>A0A8H5YG12_9HYPO</name>
<reference evidence="1 2" key="1">
    <citation type="submission" date="2020-05" db="EMBL/GenBank/DDBJ databases">
        <title>Identification and distribution of gene clusters putatively required for synthesis of sphingolipid metabolism inhibitors in phylogenetically diverse species of the filamentous fungus Fusarium.</title>
        <authorList>
            <person name="Kim H.-S."/>
            <person name="Busman M."/>
            <person name="Brown D.W."/>
            <person name="Divon H."/>
            <person name="Uhlig S."/>
            <person name="Proctor R.H."/>
        </authorList>
    </citation>
    <scope>NUCLEOTIDE SEQUENCE [LARGE SCALE GENOMIC DNA]</scope>
    <source>
        <strain evidence="1 2">NRRL 66235</strain>
    </source>
</reference>
<comment type="caution">
    <text evidence="1">The sequence shown here is derived from an EMBL/GenBank/DDBJ whole genome shotgun (WGS) entry which is preliminary data.</text>
</comment>
<accession>A0A8H5YG12</accession>
<keyword evidence="2" id="KW-1185">Reference proteome</keyword>
<dbReference type="GO" id="GO:0016301">
    <property type="term" value="F:kinase activity"/>
    <property type="evidence" value="ECO:0007669"/>
    <property type="project" value="UniProtKB-KW"/>
</dbReference>
<organism evidence="1 2">
    <name type="scientific">Fusarium mundagurra</name>
    <dbReference type="NCBI Taxonomy" id="1567541"/>
    <lineage>
        <taxon>Eukaryota</taxon>
        <taxon>Fungi</taxon>
        <taxon>Dikarya</taxon>
        <taxon>Ascomycota</taxon>
        <taxon>Pezizomycotina</taxon>
        <taxon>Sordariomycetes</taxon>
        <taxon>Hypocreomycetidae</taxon>
        <taxon>Hypocreales</taxon>
        <taxon>Nectriaceae</taxon>
        <taxon>Fusarium</taxon>
        <taxon>Fusarium fujikuroi species complex</taxon>
    </lineage>
</organism>
<keyword evidence="1" id="KW-0808">Transferase</keyword>
<protein>
    <submittedName>
        <fullName evidence="1">Serine threonine kinase</fullName>
    </submittedName>
</protein>
<dbReference type="Proteomes" id="UP000544331">
    <property type="component" value="Unassembled WGS sequence"/>
</dbReference>
<dbReference type="OrthoDB" id="5986190at2759"/>
<gene>
    <name evidence="1" type="ORF">FMUND_8897</name>
</gene>
<evidence type="ECO:0000313" key="1">
    <source>
        <dbReference type="EMBL" id="KAF5711624.1"/>
    </source>
</evidence>
<evidence type="ECO:0000313" key="2">
    <source>
        <dbReference type="Proteomes" id="UP000544331"/>
    </source>
</evidence>
<proteinExistence type="predicted"/>
<dbReference type="AlphaFoldDB" id="A0A8H5YG12"/>
<keyword evidence="1" id="KW-0418">Kinase</keyword>
<dbReference type="EMBL" id="JAAOAN010000305">
    <property type="protein sequence ID" value="KAF5711624.1"/>
    <property type="molecule type" value="Genomic_DNA"/>
</dbReference>